<dbReference type="Proteomes" id="UP000004994">
    <property type="component" value="Chromosome 3"/>
</dbReference>
<dbReference type="EnsemblPlants" id="Solyc03g063530.1.1">
    <property type="protein sequence ID" value="Solyc03g063530.1.1.1"/>
    <property type="gene ID" value="Solyc03g063530.1"/>
</dbReference>
<keyword evidence="2" id="KW-1185">Reference proteome</keyword>
<reference evidence="1" key="1">
    <citation type="journal article" date="2012" name="Nature">
        <title>The tomato genome sequence provides insights into fleshy fruit evolution.</title>
        <authorList>
            <consortium name="Tomato Genome Consortium"/>
        </authorList>
    </citation>
    <scope>NUCLEOTIDE SEQUENCE [LARGE SCALE GENOMIC DNA]</scope>
    <source>
        <strain evidence="1">cv. Heinz 1706</strain>
    </source>
</reference>
<dbReference type="Gramene" id="Solyc03g063530.1.1">
    <property type="protein sequence ID" value="Solyc03g063530.1.1.1"/>
    <property type="gene ID" value="Solyc03g063530.1"/>
</dbReference>
<reference evidence="1" key="2">
    <citation type="submission" date="2019-01" db="UniProtKB">
        <authorList>
            <consortium name="EnsemblPlants"/>
        </authorList>
    </citation>
    <scope>IDENTIFICATION</scope>
    <source>
        <strain evidence="1">cv. Heinz 1706</strain>
    </source>
</reference>
<dbReference type="InParanoid" id="A0A3Q7FL98"/>
<organism evidence="1">
    <name type="scientific">Solanum lycopersicum</name>
    <name type="common">Tomato</name>
    <name type="synonym">Lycopersicon esculentum</name>
    <dbReference type="NCBI Taxonomy" id="4081"/>
    <lineage>
        <taxon>Eukaryota</taxon>
        <taxon>Viridiplantae</taxon>
        <taxon>Streptophyta</taxon>
        <taxon>Embryophyta</taxon>
        <taxon>Tracheophyta</taxon>
        <taxon>Spermatophyta</taxon>
        <taxon>Magnoliopsida</taxon>
        <taxon>eudicotyledons</taxon>
        <taxon>Gunneridae</taxon>
        <taxon>Pentapetalae</taxon>
        <taxon>asterids</taxon>
        <taxon>lamiids</taxon>
        <taxon>Solanales</taxon>
        <taxon>Solanaceae</taxon>
        <taxon>Solanoideae</taxon>
        <taxon>Solaneae</taxon>
        <taxon>Solanum</taxon>
        <taxon>Solanum subgen. Lycopersicon</taxon>
    </lineage>
</organism>
<dbReference type="AlphaFoldDB" id="A0A3Q7FL98"/>
<dbReference type="PaxDb" id="4081-Solyc03g063530.1.1"/>
<evidence type="ECO:0000313" key="2">
    <source>
        <dbReference type="Proteomes" id="UP000004994"/>
    </source>
</evidence>
<evidence type="ECO:0000313" key="1">
    <source>
        <dbReference type="EnsemblPlants" id="Solyc03g063530.1.1.1"/>
    </source>
</evidence>
<protein>
    <submittedName>
        <fullName evidence="1">Uncharacterized protein</fullName>
    </submittedName>
</protein>
<name>A0A3Q7FL98_SOLLC</name>
<accession>A0A3Q7FL98</accession>
<proteinExistence type="predicted"/>
<sequence length="67" mass="8093">MACKTMSITEFVKYYEQRTIEICDTEAIEDYESRGDPKIFIEDCGTLKHDARVYTWIIYTRFQHEFL</sequence>